<protein>
    <recommendedName>
        <fullName evidence="3">F-box domain-containing protein</fullName>
    </recommendedName>
</protein>
<keyword evidence="2" id="KW-1185">Reference proteome</keyword>
<dbReference type="InParanoid" id="A0A165BUH9"/>
<dbReference type="OrthoDB" id="3047838at2759"/>
<proteinExistence type="predicted"/>
<name>A0A165BUH9_EXIGL</name>
<dbReference type="AlphaFoldDB" id="A0A165BUH9"/>
<dbReference type="EMBL" id="KV426405">
    <property type="protein sequence ID" value="KZV81257.1"/>
    <property type="molecule type" value="Genomic_DNA"/>
</dbReference>
<sequence length="448" mass="49837">MTETSKTPLWPPSAVHMNLLSAIFDWLDFDDLLRASWVSVQWRFVARMHATYWLRVELTSGSNGAVQLFLARLDFFDDAMLRVLVGIDGDFQLAPALADAVVDGIARQMGRMDDLVVNLAVLARSSTYITRWNFLLSSSAPRLQTLRLSTLPTVPFTLPFIVFGERCPLKMLQLNNVLFPQPAQWVFTGVRYLELRSTGPLADAGKILSGFAMLETLIIQAPSLCGDMTLEPEALPLCTAVSLDIIDGPSCAKLLRSKRFRSIPAVQLVWSPSSQPALDLLFAPLFENLHIIAKRGADDNLFNVSISRNRGVIRMLTSVPLDRDTYGVQFPERILPNIEEIYAPLDLLGPVADLVGGALPALKVVHIPLHRPRAKFAWRFVAPRVRTIVLHREKEGLERLSLADAEYLRRKALEGTSRTKMDIASPDGIEIGGDQNFAEVEVELEEAA</sequence>
<evidence type="ECO:0000313" key="2">
    <source>
        <dbReference type="Proteomes" id="UP000077266"/>
    </source>
</evidence>
<dbReference type="Proteomes" id="UP000077266">
    <property type="component" value="Unassembled WGS sequence"/>
</dbReference>
<accession>A0A165BUH9</accession>
<organism evidence="1 2">
    <name type="scientific">Exidia glandulosa HHB12029</name>
    <dbReference type="NCBI Taxonomy" id="1314781"/>
    <lineage>
        <taxon>Eukaryota</taxon>
        <taxon>Fungi</taxon>
        <taxon>Dikarya</taxon>
        <taxon>Basidiomycota</taxon>
        <taxon>Agaricomycotina</taxon>
        <taxon>Agaricomycetes</taxon>
        <taxon>Auriculariales</taxon>
        <taxon>Exidiaceae</taxon>
        <taxon>Exidia</taxon>
    </lineage>
</organism>
<dbReference type="InterPro" id="IPR036047">
    <property type="entry name" value="F-box-like_dom_sf"/>
</dbReference>
<reference evidence="1 2" key="1">
    <citation type="journal article" date="2016" name="Mol. Biol. Evol.">
        <title>Comparative Genomics of Early-Diverging Mushroom-Forming Fungi Provides Insights into the Origins of Lignocellulose Decay Capabilities.</title>
        <authorList>
            <person name="Nagy L.G."/>
            <person name="Riley R."/>
            <person name="Tritt A."/>
            <person name="Adam C."/>
            <person name="Daum C."/>
            <person name="Floudas D."/>
            <person name="Sun H."/>
            <person name="Yadav J.S."/>
            <person name="Pangilinan J."/>
            <person name="Larsson K.H."/>
            <person name="Matsuura K."/>
            <person name="Barry K."/>
            <person name="Labutti K."/>
            <person name="Kuo R."/>
            <person name="Ohm R.A."/>
            <person name="Bhattacharya S.S."/>
            <person name="Shirouzu T."/>
            <person name="Yoshinaga Y."/>
            <person name="Martin F.M."/>
            <person name="Grigoriev I.V."/>
            <person name="Hibbett D.S."/>
        </authorList>
    </citation>
    <scope>NUCLEOTIDE SEQUENCE [LARGE SCALE GENOMIC DNA]</scope>
    <source>
        <strain evidence="1 2">HHB12029</strain>
    </source>
</reference>
<dbReference type="SUPFAM" id="SSF81383">
    <property type="entry name" value="F-box domain"/>
    <property type="match status" value="1"/>
</dbReference>
<evidence type="ECO:0000313" key="1">
    <source>
        <dbReference type="EMBL" id="KZV81257.1"/>
    </source>
</evidence>
<gene>
    <name evidence="1" type="ORF">EXIGLDRAFT_844760</name>
</gene>
<evidence type="ECO:0008006" key="3">
    <source>
        <dbReference type="Google" id="ProtNLM"/>
    </source>
</evidence>